<gene>
    <name evidence="2" type="ORF">J0A68_17425</name>
</gene>
<dbReference type="InterPro" id="IPR018673">
    <property type="entry name" value="DUF2141"/>
</dbReference>
<sequence>MTFLTLLFSLLLSGLHTSQNQASDLHVQIGETRSDRGKILVLVFDQEEGFPDQVDKAFRKFALSPQNGKAELTLSNLPPGKYAFTVLHDEDGDEKMATNFLGIPTEKYGFSNNPRIYFSPPSFESAAVALDGKPKTIQIKLR</sequence>
<accession>A0ABS3CAT8</accession>
<keyword evidence="3" id="KW-1185">Reference proteome</keyword>
<evidence type="ECO:0000313" key="2">
    <source>
        <dbReference type="EMBL" id="MBN7812739.1"/>
    </source>
</evidence>
<dbReference type="RefSeq" id="WP_206579510.1">
    <property type="nucleotide sequence ID" value="NZ_JAFKCT010000008.1"/>
</dbReference>
<proteinExistence type="predicted"/>
<comment type="caution">
    <text evidence="2">The sequence shown here is derived from an EMBL/GenBank/DDBJ whole genome shotgun (WGS) entry which is preliminary data.</text>
</comment>
<dbReference type="Proteomes" id="UP000664317">
    <property type="component" value="Unassembled WGS sequence"/>
</dbReference>
<dbReference type="Pfam" id="PF09912">
    <property type="entry name" value="DUF2141"/>
    <property type="match status" value="1"/>
</dbReference>
<protein>
    <submittedName>
        <fullName evidence="2">DUF2141 domain-containing protein</fullName>
    </submittedName>
</protein>
<evidence type="ECO:0000313" key="3">
    <source>
        <dbReference type="Proteomes" id="UP000664317"/>
    </source>
</evidence>
<name>A0ABS3CAT8_9BACT</name>
<evidence type="ECO:0000256" key="1">
    <source>
        <dbReference type="SAM" id="SignalP"/>
    </source>
</evidence>
<keyword evidence="1" id="KW-0732">Signal</keyword>
<organism evidence="2 3">
    <name type="scientific">Algoriphagus oliviformis</name>
    <dbReference type="NCBI Taxonomy" id="2811231"/>
    <lineage>
        <taxon>Bacteria</taxon>
        <taxon>Pseudomonadati</taxon>
        <taxon>Bacteroidota</taxon>
        <taxon>Cytophagia</taxon>
        <taxon>Cytophagales</taxon>
        <taxon>Cyclobacteriaceae</taxon>
        <taxon>Algoriphagus</taxon>
    </lineage>
</organism>
<reference evidence="2 3" key="1">
    <citation type="submission" date="2021-03" db="EMBL/GenBank/DDBJ databases">
        <title>novel species isolated from a fishpond in China.</title>
        <authorList>
            <person name="Lu H."/>
            <person name="Cai Z."/>
        </authorList>
    </citation>
    <scope>NUCLEOTIDE SEQUENCE [LARGE SCALE GENOMIC DNA]</scope>
    <source>
        <strain evidence="2 3">H41</strain>
    </source>
</reference>
<dbReference type="EMBL" id="JAFKCT010000008">
    <property type="protein sequence ID" value="MBN7812739.1"/>
    <property type="molecule type" value="Genomic_DNA"/>
</dbReference>
<feature type="chain" id="PRO_5047290086" evidence="1">
    <location>
        <begin position="23"/>
        <end position="142"/>
    </location>
</feature>
<feature type="signal peptide" evidence="1">
    <location>
        <begin position="1"/>
        <end position="22"/>
    </location>
</feature>